<feature type="region of interest" description="Disordered" evidence="9">
    <location>
        <begin position="465"/>
        <end position="485"/>
    </location>
</feature>
<evidence type="ECO:0000256" key="10">
    <source>
        <dbReference type="SAM" id="Phobius"/>
    </source>
</evidence>
<evidence type="ECO:0000256" key="2">
    <source>
        <dbReference type="ARBA" id="ARBA00022475"/>
    </source>
</evidence>
<evidence type="ECO:0000256" key="5">
    <source>
        <dbReference type="ARBA" id="ARBA00023040"/>
    </source>
</evidence>
<feature type="transmembrane region" description="Helical" evidence="10">
    <location>
        <begin position="100"/>
        <end position="117"/>
    </location>
</feature>
<dbReference type="AlphaFoldDB" id="A0A662YNM1"/>
<dbReference type="EMBL" id="SCEB01001229">
    <property type="protein sequence ID" value="RXM97158.1"/>
    <property type="molecule type" value="Genomic_DNA"/>
</dbReference>
<reference evidence="12 13" key="1">
    <citation type="submission" date="2019-01" db="EMBL/GenBank/DDBJ databases">
        <title>Draft Genome and Complete Hox-Cluster Characterization of the Sterlet Sturgeon (Acipenser ruthenus).</title>
        <authorList>
            <person name="Wei Q."/>
        </authorList>
    </citation>
    <scope>NUCLEOTIDE SEQUENCE [LARGE SCALE GENOMIC DNA]</scope>
    <source>
        <strain evidence="12">WHYD16114868_AA</strain>
        <tissue evidence="12">Blood</tissue>
    </source>
</reference>
<feature type="region of interest" description="Disordered" evidence="9">
    <location>
        <begin position="323"/>
        <end position="390"/>
    </location>
</feature>
<feature type="domain" description="G-protein coupled receptors family 1 profile" evidence="11">
    <location>
        <begin position="25"/>
        <end position="301"/>
    </location>
</feature>
<evidence type="ECO:0000256" key="1">
    <source>
        <dbReference type="ARBA" id="ARBA00004651"/>
    </source>
</evidence>
<dbReference type="InterPro" id="IPR000276">
    <property type="entry name" value="GPCR_Rhodpsn"/>
</dbReference>
<feature type="compositionally biased region" description="Polar residues" evidence="9">
    <location>
        <begin position="366"/>
        <end position="383"/>
    </location>
</feature>
<organism evidence="12 13">
    <name type="scientific">Acipenser ruthenus</name>
    <name type="common">Sterlet sturgeon</name>
    <dbReference type="NCBI Taxonomy" id="7906"/>
    <lineage>
        <taxon>Eukaryota</taxon>
        <taxon>Metazoa</taxon>
        <taxon>Chordata</taxon>
        <taxon>Craniata</taxon>
        <taxon>Vertebrata</taxon>
        <taxon>Euteleostomi</taxon>
        <taxon>Actinopterygii</taxon>
        <taxon>Chondrostei</taxon>
        <taxon>Acipenseriformes</taxon>
        <taxon>Acipenseridae</taxon>
        <taxon>Acipenser</taxon>
    </lineage>
</organism>
<keyword evidence="8" id="KW-0807">Transducer</keyword>
<dbReference type="GO" id="GO:0005886">
    <property type="term" value="C:plasma membrane"/>
    <property type="evidence" value="ECO:0007669"/>
    <property type="project" value="UniProtKB-SubCell"/>
</dbReference>
<evidence type="ECO:0000256" key="3">
    <source>
        <dbReference type="ARBA" id="ARBA00022692"/>
    </source>
</evidence>
<dbReference type="SUPFAM" id="SSF81321">
    <property type="entry name" value="Family A G protein-coupled receptor-like"/>
    <property type="match status" value="1"/>
</dbReference>
<comment type="caution">
    <text evidence="12">The sequence shown here is derived from an EMBL/GenBank/DDBJ whole genome shotgun (WGS) entry which is preliminary data.</text>
</comment>
<keyword evidence="6 10" id="KW-0472">Membrane</keyword>
<feature type="compositionally biased region" description="Low complexity" evidence="9">
    <location>
        <begin position="466"/>
        <end position="479"/>
    </location>
</feature>
<dbReference type="Gene3D" id="1.20.1070.10">
    <property type="entry name" value="Rhodopsin 7-helix transmembrane proteins"/>
    <property type="match status" value="1"/>
</dbReference>
<dbReference type="Proteomes" id="UP000289886">
    <property type="component" value="Unassembled WGS sequence"/>
</dbReference>
<sequence>MRECDLDPGSHSRSDPTLRQRKKAANLLTIFVLSCRPCGMSKTTVTYLLSLSVVDTLFMILGGLVDVTLSWSHSYPLQSCSDALLCGIITFNEYWTLSSSQWIVAAFTLECYLVLRNGSLRRRFSRPRVALSVVLAVVLVCQIISIPSFWLYQAQPASSSHSNYSLLPVSYRCLHHSAPLSRVVVWIHTLAAACLPMAVNISFSVLIALHFQSTARVFRDSQSRVISNTRARLRRSSRLQALVTVTSVVLTLPCYVIYCLLGTDTAISEQEREDPQDSLNVAAQVGFMLQWLKLVINFCMYCFVSSAFRAESMAVLRCRGWRGQSRGKGRRQGPAGHGPGNRVVRAADGSMNPSGREEIRNIARTEPQQEGQVGSDDAVNSPQPECGAGNDRVTDLAESLELGMIVTDLAESLELGMIVTDLAESLELGMIVTDLAESVELGMIVTDLAESLELGMIVTDLAEMTGTGQQQPPQGPAGMPSGGGK</sequence>
<evidence type="ECO:0000256" key="6">
    <source>
        <dbReference type="ARBA" id="ARBA00023136"/>
    </source>
</evidence>
<evidence type="ECO:0000259" key="11">
    <source>
        <dbReference type="PROSITE" id="PS50262"/>
    </source>
</evidence>
<dbReference type="InterPro" id="IPR017452">
    <property type="entry name" value="GPCR_Rhodpsn_7TM"/>
</dbReference>
<name>A0A662YNM1_ACIRT</name>
<evidence type="ECO:0000256" key="7">
    <source>
        <dbReference type="ARBA" id="ARBA00023170"/>
    </source>
</evidence>
<keyword evidence="2" id="KW-1003">Cell membrane</keyword>
<keyword evidence="3 10" id="KW-0812">Transmembrane</keyword>
<dbReference type="PROSITE" id="PS50262">
    <property type="entry name" value="G_PROTEIN_RECEP_F1_2"/>
    <property type="match status" value="1"/>
</dbReference>
<gene>
    <name evidence="12" type="ORF">EOD39_14772</name>
</gene>
<protein>
    <submittedName>
        <fullName evidence="12">Putative G-protein coupled receptor 139</fullName>
    </submittedName>
</protein>
<comment type="subcellular location">
    <subcellularLocation>
        <location evidence="1">Cell membrane</location>
        <topology evidence="1">Multi-pass membrane protein</topology>
    </subcellularLocation>
</comment>
<keyword evidence="4 10" id="KW-1133">Transmembrane helix</keyword>
<evidence type="ECO:0000256" key="9">
    <source>
        <dbReference type="SAM" id="MobiDB-lite"/>
    </source>
</evidence>
<evidence type="ECO:0000256" key="4">
    <source>
        <dbReference type="ARBA" id="ARBA00022989"/>
    </source>
</evidence>
<keyword evidence="13" id="KW-1185">Reference proteome</keyword>
<feature type="transmembrane region" description="Helical" evidence="10">
    <location>
        <begin position="45"/>
        <end position="65"/>
    </location>
</feature>
<dbReference type="GO" id="GO:0004930">
    <property type="term" value="F:G protein-coupled receptor activity"/>
    <property type="evidence" value="ECO:0007669"/>
    <property type="project" value="UniProtKB-KW"/>
</dbReference>
<dbReference type="PANTHER" id="PTHR46272:SF4">
    <property type="entry name" value="G-PROTEIN COUPLED RECEPTORS FAMILY 1 PROFILE DOMAIN-CONTAINING PROTEIN"/>
    <property type="match status" value="1"/>
</dbReference>
<dbReference type="Pfam" id="PF00001">
    <property type="entry name" value="7tm_1"/>
    <property type="match status" value="1"/>
</dbReference>
<dbReference type="PANTHER" id="PTHR46272">
    <property type="entry name" value="G_PROTEIN_RECEP_F1_2 DOMAIN-CONTAINING PROTEIN"/>
    <property type="match status" value="1"/>
</dbReference>
<feature type="transmembrane region" description="Helical" evidence="10">
    <location>
        <begin position="129"/>
        <end position="152"/>
    </location>
</feature>
<evidence type="ECO:0000256" key="8">
    <source>
        <dbReference type="ARBA" id="ARBA00023224"/>
    </source>
</evidence>
<proteinExistence type="predicted"/>
<evidence type="ECO:0000313" key="12">
    <source>
        <dbReference type="EMBL" id="RXM97158.1"/>
    </source>
</evidence>
<dbReference type="PROSITE" id="PS51257">
    <property type="entry name" value="PROKAR_LIPOPROTEIN"/>
    <property type="match status" value="1"/>
</dbReference>
<accession>A0A662YNM1</accession>
<feature type="transmembrane region" description="Helical" evidence="10">
    <location>
        <begin position="185"/>
        <end position="209"/>
    </location>
</feature>
<keyword evidence="7 12" id="KW-0675">Receptor</keyword>
<feature type="transmembrane region" description="Helical" evidence="10">
    <location>
        <begin position="239"/>
        <end position="261"/>
    </location>
</feature>
<feature type="transmembrane region" description="Helical" evidence="10">
    <location>
        <begin position="281"/>
        <end position="304"/>
    </location>
</feature>
<keyword evidence="5" id="KW-0297">G-protein coupled receptor</keyword>
<dbReference type="InterPro" id="IPR052477">
    <property type="entry name" value="Orphan_GPCR1"/>
</dbReference>
<evidence type="ECO:0000313" key="13">
    <source>
        <dbReference type="Proteomes" id="UP000289886"/>
    </source>
</evidence>